<accession>A0A5J5A6T1</accession>
<evidence type="ECO:0000313" key="1">
    <source>
        <dbReference type="EMBL" id="KAA8525131.1"/>
    </source>
</evidence>
<dbReference type="EMBL" id="CM018046">
    <property type="protein sequence ID" value="KAA8525131.1"/>
    <property type="molecule type" value="Genomic_DNA"/>
</dbReference>
<dbReference type="Proteomes" id="UP000325577">
    <property type="component" value="Linkage Group LG3"/>
</dbReference>
<name>A0A5J5A6T1_9ASTE</name>
<organism evidence="1 2">
    <name type="scientific">Nyssa sinensis</name>
    <dbReference type="NCBI Taxonomy" id="561372"/>
    <lineage>
        <taxon>Eukaryota</taxon>
        <taxon>Viridiplantae</taxon>
        <taxon>Streptophyta</taxon>
        <taxon>Embryophyta</taxon>
        <taxon>Tracheophyta</taxon>
        <taxon>Spermatophyta</taxon>
        <taxon>Magnoliopsida</taxon>
        <taxon>eudicotyledons</taxon>
        <taxon>Gunneridae</taxon>
        <taxon>Pentapetalae</taxon>
        <taxon>asterids</taxon>
        <taxon>Cornales</taxon>
        <taxon>Nyssaceae</taxon>
        <taxon>Nyssa</taxon>
    </lineage>
</organism>
<evidence type="ECO:0000313" key="2">
    <source>
        <dbReference type="Proteomes" id="UP000325577"/>
    </source>
</evidence>
<sequence length="82" mass="8992">MPLNLEVTSDFDFKGLIFFIKTWRKGAFGQLATSEGSLMQIFPEIGIGSLENIYNALSIQHPIGSFGNFLGAEVGKERVLIA</sequence>
<reference evidence="1 2" key="1">
    <citation type="submission" date="2019-09" db="EMBL/GenBank/DDBJ databases">
        <title>A chromosome-level genome assembly of the Chinese tupelo Nyssa sinensis.</title>
        <authorList>
            <person name="Yang X."/>
            <person name="Kang M."/>
            <person name="Yang Y."/>
            <person name="Xiong H."/>
            <person name="Wang M."/>
            <person name="Zhang Z."/>
            <person name="Wang Z."/>
            <person name="Wu H."/>
            <person name="Ma T."/>
            <person name="Liu J."/>
            <person name="Xi Z."/>
        </authorList>
    </citation>
    <scope>NUCLEOTIDE SEQUENCE [LARGE SCALE GENOMIC DNA]</scope>
    <source>
        <strain evidence="1">J267</strain>
        <tissue evidence="1">Leaf</tissue>
    </source>
</reference>
<keyword evidence="2" id="KW-1185">Reference proteome</keyword>
<proteinExistence type="predicted"/>
<gene>
    <name evidence="1" type="ORF">F0562_007005</name>
</gene>
<dbReference type="OrthoDB" id="935925at2759"/>
<protein>
    <submittedName>
        <fullName evidence="1">Uncharacterized protein</fullName>
    </submittedName>
</protein>
<dbReference type="AlphaFoldDB" id="A0A5J5A6T1"/>